<dbReference type="AlphaFoldDB" id="A0A6A4QX29"/>
<evidence type="ECO:0000256" key="1">
    <source>
        <dbReference type="ARBA" id="ARBA00004141"/>
    </source>
</evidence>
<dbReference type="SUPFAM" id="SSF49562">
    <property type="entry name" value="C2 domain (Calcium/lipid-binding domain, CaLB)"/>
    <property type="match status" value="4"/>
</dbReference>
<reference evidence="9" key="1">
    <citation type="journal article" date="2020" name="Nat. Commun.">
        <title>Genome sequence of the cluster root forming white lupin.</title>
        <authorList>
            <person name="Hufnagel B."/>
            <person name="Marques A."/>
            <person name="Soriano A."/>
            <person name="Marques L."/>
            <person name="Divol F."/>
            <person name="Doumas P."/>
            <person name="Sallet E."/>
            <person name="Mancinotti D."/>
            <person name="Carrere S."/>
            <person name="Marande W."/>
            <person name="Arribat S."/>
            <person name="Keller J."/>
            <person name="Huneau C."/>
            <person name="Blein T."/>
            <person name="Aime D."/>
            <person name="Laguerre M."/>
            <person name="Taylor J."/>
            <person name="Schubert V."/>
            <person name="Nelson M."/>
            <person name="Geu-Flores F."/>
            <person name="Crespi M."/>
            <person name="Gallardo-Guerrero K."/>
            <person name="Delaux P.-M."/>
            <person name="Salse J."/>
            <person name="Berges H."/>
            <person name="Guyot R."/>
            <person name="Gouzy J."/>
            <person name="Peret B."/>
        </authorList>
    </citation>
    <scope>NUCLEOTIDE SEQUENCE [LARGE SCALE GENOMIC DNA]</scope>
    <source>
        <strain evidence="9">cv. Amiga</strain>
    </source>
</reference>
<dbReference type="FunFam" id="2.60.40.150:FF:000090">
    <property type="entry name" value="C2 domain-containing protein"/>
    <property type="match status" value="1"/>
</dbReference>
<comment type="similarity">
    <text evidence="2">Belongs to the MCTP family.</text>
</comment>
<evidence type="ECO:0000256" key="5">
    <source>
        <dbReference type="ARBA" id="ARBA00022837"/>
    </source>
</evidence>
<dbReference type="InterPro" id="IPR047259">
    <property type="entry name" value="QUIRKY-like"/>
</dbReference>
<sequence>MNNNNNNINNNNNFFISKEKLVVEVLEANNLMPKDGEGSSSPFVEVEFENQRQRTQVKYKDLNPLWNEKLVFYVKQLADLPYRTIEINVFNERRSGNSRNFLGKVRVSGTTIAKESEQVLQRYALDKRSLFSHVRGEITFKLYLTTRDDIHVNVTSSSSNGNAIVGSVSSSVSSSASVVGVAPTPPAKKNRKLQEPLHHHIVQDNINKQMMQQVQNPNLFDNKPIVNFTNSLNPSMMLPMVAGPRAGIASASGVGGVNLYNGGNAEFSLKETSPKLGGETLKNDKKSSTYDLVEQMQYLYVRVVKARDLAVFGGGELISEVKLGNYRGITKRATLNNAEWDQVFAFSKDCIQSSAVEIYVKESNKDEYMGRVWFDLSEIPSRVQPDSQLAPQWYRMEDKKGDKSKAGEVMLSIWFGTQADEAFAEAWHSKSANVHFDGLSSIKSKVYLSPKLWYLKVSIIEAQDIIPGDKGSMMVRFPEFSAKVQVGNQVLRTRIAAPSATRSFSNPLWNEDLLFVVAEPFEDYLFVSVEDRVGPGRDDVVARVILPVAAIEKCVDEKPVTSRWFNLDSHYGNAGDSSNKLITTFGSRIHLRVSLDGGYHVLDEATMYSSDVRPTDKRLWKPHIGVLEMGILGATGLMPVKIKDGKGGATDAYCVAKYGQKWVRTRTVVDSLSPKWNEQYTWEVYDPCTVVTVGVFDNCRIDKKTTANAAARDTRIGKVRIKLSTLESDRVYTHSYPLLMLHPFGVKKMGELHLAVRFSCANVANMLHMYTMPLLPKMHYVNPLSVNQLDRLRYQAMNVVTSRLSRAEAPLGREVVEYMLDHDSHMWSMRRSKVNFFRLMNVLSSLIAIGRSLEEIRNWQRPVHSALFLIMFLTFVMFPELIIPSFFCYMAFVGLWHYRSRPRHPPHMDTRLSHAESIFPDELDEEFDSFPTSCSANVVRMRYDRLRSVAGKIQTAVGDLATQGERFQALLSWRDPRATFLFVILCFVSVVGFYYVPIRVVVALFGLFSFRPPRFRSKLPSPALSFFRRLPTNADSLL</sequence>
<dbReference type="InterPro" id="IPR047258">
    <property type="entry name" value="C2C_MCTP_PRT_plant"/>
</dbReference>
<dbReference type="CDD" id="cd04022">
    <property type="entry name" value="C2A_MCTP_PRT_plant"/>
    <property type="match status" value="1"/>
</dbReference>
<dbReference type="InterPro" id="IPR013583">
    <property type="entry name" value="MCTP_C"/>
</dbReference>
<evidence type="ECO:0000256" key="6">
    <source>
        <dbReference type="ARBA" id="ARBA00022989"/>
    </source>
</evidence>
<organism evidence="8 9">
    <name type="scientific">Lupinus albus</name>
    <name type="common">White lupine</name>
    <name type="synonym">Lupinus termis</name>
    <dbReference type="NCBI Taxonomy" id="3870"/>
    <lineage>
        <taxon>Eukaryota</taxon>
        <taxon>Viridiplantae</taxon>
        <taxon>Streptophyta</taxon>
        <taxon>Embryophyta</taxon>
        <taxon>Tracheophyta</taxon>
        <taxon>Spermatophyta</taxon>
        <taxon>Magnoliopsida</taxon>
        <taxon>eudicotyledons</taxon>
        <taxon>Gunneridae</taxon>
        <taxon>Pentapetalae</taxon>
        <taxon>rosids</taxon>
        <taxon>fabids</taxon>
        <taxon>Fabales</taxon>
        <taxon>Fabaceae</taxon>
        <taxon>Papilionoideae</taxon>
        <taxon>50 kb inversion clade</taxon>
        <taxon>genistoids sensu lato</taxon>
        <taxon>core genistoids</taxon>
        <taxon>Genisteae</taxon>
        <taxon>Lupinus</taxon>
    </lineage>
</organism>
<keyword evidence="4" id="KW-0677">Repeat</keyword>
<evidence type="ECO:0000256" key="3">
    <source>
        <dbReference type="ARBA" id="ARBA00022692"/>
    </source>
</evidence>
<gene>
    <name evidence="8" type="ORF">Lalb_Chr02g0152881</name>
</gene>
<accession>A0A6A4QX29</accession>
<evidence type="ECO:0000256" key="7">
    <source>
        <dbReference type="ARBA" id="ARBA00023136"/>
    </source>
</evidence>
<keyword evidence="6" id="KW-1133">Transmembrane helix</keyword>
<keyword evidence="3" id="KW-0812">Transmembrane</keyword>
<protein>
    <submittedName>
        <fullName evidence="8">Putative C2 domain, phosphoribosyltransferase</fullName>
    </submittedName>
</protein>
<proteinExistence type="inferred from homology"/>
<keyword evidence="5" id="KW-0106">Calcium</keyword>
<dbReference type="Pfam" id="PF08372">
    <property type="entry name" value="PRT_C"/>
    <property type="match status" value="1"/>
</dbReference>
<comment type="caution">
    <text evidence="8">The sequence shown here is derived from an EMBL/GenBank/DDBJ whole genome shotgun (WGS) entry which is preliminary data.</text>
</comment>
<comment type="subcellular location">
    <subcellularLocation>
        <location evidence="1">Membrane</location>
        <topology evidence="1">Multi-pass membrane protein</topology>
    </subcellularLocation>
</comment>
<keyword evidence="9" id="KW-1185">Reference proteome</keyword>
<dbReference type="CDD" id="cd04019">
    <property type="entry name" value="C2C_MCTP_PRT_plant"/>
    <property type="match status" value="1"/>
</dbReference>
<dbReference type="CDD" id="cd08378">
    <property type="entry name" value="C2B_MCTP_PRT_plant"/>
    <property type="match status" value="1"/>
</dbReference>
<dbReference type="Proteomes" id="UP000447434">
    <property type="component" value="Chromosome 2"/>
</dbReference>
<dbReference type="GO" id="GO:0016020">
    <property type="term" value="C:membrane"/>
    <property type="evidence" value="ECO:0007669"/>
    <property type="project" value="UniProtKB-SubCell"/>
</dbReference>
<evidence type="ECO:0000256" key="4">
    <source>
        <dbReference type="ARBA" id="ARBA00022737"/>
    </source>
</evidence>
<keyword evidence="8" id="KW-0328">Glycosyltransferase</keyword>
<dbReference type="InterPro" id="IPR000008">
    <property type="entry name" value="C2_dom"/>
</dbReference>
<dbReference type="Gene3D" id="2.60.40.150">
    <property type="entry name" value="C2 domain"/>
    <property type="match status" value="4"/>
</dbReference>
<dbReference type="Pfam" id="PF00168">
    <property type="entry name" value="C2"/>
    <property type="match status" value="4"/>
</dbReference>
<dbReference type="EMBL" id="WOCE01000002">
    <property type="protein sequence ID" value="KAE9619415.1"/>
    <property type="molecule type" value="Genomic_DNA"/>
</dbReference>
<dbReference type="InterPro" id="IPR047257">
    <property type="entry name" value="C2B_MCTP_PRT_plant"/>
</dbReference>
<name>A0A6A4QX29_LUPAL</name>
<dbReference type="PANTHER" id="PTHR31425">
    <property type="entry name" value="PHOSPHORIBOSYLANTHRANILATE TRANSFERASE ISOFORM 1"/>
    <property type="match status" value="1"/>
</dbReference>
<dbReference type="SMART" id="SM00239">
    <property type="entry name" value="C2"/>
    <property type="match status" value="4"/>
</dbReference>
<dbReference type="PANTHER" id="PTHR31425:SF48">
    <property type="entry name" value="MULTIPLE C2 DOMAIN AND TRANSMEMBRANE REGION PROTEIN 10"/>
    <property type="match status" value="1"/>
</dbReference>
<dbReference type="GO" id="GO:0016757">
    <property type="term" value="F:glycosyltransferase activity"/>
    <property type="evidence" value="ECO:0007669"/>
    <property type="project" value="UniProtKB-KW"/>
</dbReference>
<evidence type="ECO:0000313" key="9">
    <source>
        <dbReference type="Proteomes" id="UP000447434"/>
    </source>
</evidence>
<dbReference type="InterPro" id="IPR035892">
    <property type="entry name" value="C2_domain_sf"/>
</dbReference>
<dbReference type="CDD" id="cd08379">
    <property type="entry name" value="C2D_MCTP_PRT_plant"/>
    <property type="match status" value="1"/>
</dbReference>
<dbReference type="OrthoDB" id="67700at2759"/>
<dbReference type="PROSITE" id="PS50004">
    <property type="entry name" value="C2"/>
    <property type="match status" value="4"/>
</dbReference>
<dbReference type="InterPro" id="IPR047255">
    <property type="entry name" value="C2D_MCTP_PRT_plant"/>
</dbReference>
<evidence type="ECO:0000256" key="2">
    <source>
        <dbReference type="ARBA" id="ARBA00007923"/>
    </source>
</evidence>
<evidence type="ECO:0000313" key="8">
    <source>
        <dbReference type="EMBL" id="KAE9619415.1"/>
    </source>
</evidence>
<keyword evidence="7" id="KW-0472">Membrane</keyword>
<keyword evidence="8" id="KW-0808">Transferase</keyword>